<dbReference type="FunFam" id="3.40.50.1820:FF:000154">
    <property type="entry name" value="Alpha/beta hydrolase"/>
    <property type="match status" value="1"/>
</dbReference>
<dbReference type="PANTHER" id="PTHR11614">
    <property type="entry name" value="PHOSPHOLIPASE-RELATED"/>
    <property type="match status" value="1"/>
</dbReference>
<dbReference type="Gene3D" id="3.40.50.1820">
    <property type="entry name" value="alpha/beta hydrolase"/>
    <property type="match status" value="1"/>
</dbReference>
<dbReference type="GO" id="GO:0004622">
    <property type="term" value="F:phosphatidylcholine lysophospholipase activity"/>
    <property type="evidence" value="ECO:0007669"/>
    <property type="project" value="UniProtKB-EC"/>
</dbReference>
<sequence>MWKWEVEDPRGVFVVVHGAFEHQGRYKWLTEMWKASKMNVVLGDLPGQGTSTRKRGHIDSFNEYIDTICGWIEEARVYDLPIFLLGHSMGGLAVIRTLQEKQLPIKAAVLSSPCLGLTNPPPKGLQLAAKALNVVVPSLRLASHMEPKIATRNKEVMQFDENDSLYVTKVSVRWYQELMKAMEQANRNIDKLPDDIPVLLMQAGADKIVDKVVVKEWFNKIKVNEKLYKEWPKLYHEIFNEPERDEVFKYAKGFVEMQLQKSL</sequence>
<protein>
    <submittedName>
        <fullName evidence="2">Lysophospholipase</fullName>
        <ecNumber evidence="2">3.1.1.5</ecNumber>
    </submittedName>
</protein>
<dbReference type="AlphaFoldDB" id="A0A072NL01"/>
<organism evidence="2 3">
    <name type="scientific">Schinkia azotoformans MEV2011</name>
    <dbReference type="NCBI Taxonomy" id="1348973"/>
    <lineage>
        <taxon>Bacteria</taxon>
        <taxon>Bacillati</taxon>
        <taxon>Bacillota</taxon>
        <taxon>Bacilli</taxon>
        <taxon>Bacillales</taxon>
        <taxon>Bacillaceae</taxon>
        <taxon>Calidifontibacillus/Schinkia group</taxon>
        <taxon>Schinkia</taxon>
    </lineage>
</organism>
<evidence type="ECO:0000313" key="3">
    <source>
        <dbReference type="Proteomes" id="UP000027936"/>
    </source>
</evidence>
<evidence type="ECO:0000259" key="1">
    <source>
        <dbReference type="Pfam" id="PF12146"/>
    </source>
</evidence>
<accession>A0A072NL01</accession>
<comment type="caution">
    <text evidence="2">The sequence shown here is derived from an EMBL/GenBank/DDBJ whole genome shotgun (WGS) entry which is preliminary data.</text>
</comment>
<name>A0A072NL01_SCHAZ</name>
<keyword evidence="2" id="KW-0378">Hydrolase</keyword>
<dbReference type="EMBL" id="JJRY01000013">
    <property type="protein sequence ID" value="KEF37588.1"/>
    <property type="molecule type" value="Genomic_DNA"/>
</dbReference>
<dbReference type="RefSeq" id="WP_035196650.1">
    <property type="nucleotide sequence ID" value="NZ_JJRY01000013.1"/>
</dbReference>
<reference evidence="2 3" key="1">
    <citation type="submission" date="2014-04" db="EMBL/GenBank/DDBJ databases">
        <title>Draft genome sequence of Bacillus azotoformans MEV2011, a (co-) denitrifying strain unable to grow in the presence of oxygen.</title>
        <authorList>
            <person name="Nielsen M."/>
            <person name="Schreiber L."/>
            <person name="Finster K."/>
            <person name="Schramm A."/>
        </authorList>
    </citation>
    <scope>NUCLEOTIDE SEQUENCE [LARGE SCALE GENOMIC DNA]</scope>
    <source>
        <strain evidence="2 3">MEV2011</strain>
    </source>
</reference>
<dbReference type="InterPro" id="IPR029058">
    <property type="entry name" value="AB_hydrolase_fold"/>
</dbReference>
<proteinExistence type="predicted"/>
<dbReference type="Pfam" id="PF12146">
    <property type="entry name" value="Hydrolase_4"/>
    <property type="match status" value="1"/>
</dbReference>
<evidence type="ECO:0000313" key="2">
    <source>
        <dbReference type="EMBL" id="KEF37588.1"/>
    </source>
</evidence>
<dbReference type="SUPFAM" id="SSF53474">
    <property type="entry name" value="alpha/beta-Hydrolases"/>
    <property type="match status" value="1"/>
</dbReference>
<dbReference type="PATRIC" id="fig|1348973.3.peg.3047"/>
<dbReference type="InterPro" id="IPR051044">
    <property type="entry name" value="MAG_DAG_Lipase"/>
</dbReference>
<dbReference type="EC" id="3.1.1.5" evidence="2"/>
<dbReference type="Proteomes" id="UP000027936">
    <property type="component" value="Unassembled WGS sequence"/>
</dbReference>
<dbReference type="InterPro" id="IPR022742">
    <property type="entry name" value="Hydrolase_4"/>
</dbReference>
<dbReference type="OrthoDB" id="9806902at2"/>
<gene>
    <name evidence="2" type="ORF">M670_03168</name>
</gene>
<feature type="domain" description="Serine aminopeptidase S33" evidence="1">
    <location>
        <begin position="8"/>
        <end position="243"/>
    </location>
</feature>